<dbReference type="Proteomes" id="UP000184600">
    <property type="component" value="Unassembled WGS sequence"/>
</dbReference>
<reference evidence="2" key="1">
    <citation type="submission" date="2016-12" db="EMBL/GenBank/DDBJ databases">
        <authorList>
            <person name="Rodrigo-Torres L."/>
            <person name="Arahal R.D."/>
            <person name="Lucena T."/>
        </authorList>
    </citation>
    <scope>NUCLEOTIDE SEQUENCE [LARGE SCALE GENOMIC DNA]</scope>
</reference>
<name>A0A1M7Z0M9_9VIBR</name>
<dbReference type="EMBL" id="FRFG01000063">
    <property type="protein sequence ID" value="SHO58414.1"/>
    <property type="molecule type" value="Genomic_DNA"/>
</dbReference>
<evidence type="ECO:0000313" key="2">
    <source>
        <dbReference type="Proteomes" id="UP000184600"/>
    </source>
</evidence>
<protein>
    <submittedName>
        <fullName evidence="1">Uncharacterized protein</fullName>
    </submittedName>
</protein>
<dbReference type="RefSeq" id="WP_073585860.1">
    <property type="nucleotide sequence ID" value="NZ_AP024898.1"/>
</dbReference>
<organism evidence="1 2">
    <name type="scientific">Vibrio quintilis</name>
    <dbReference type="NCBI Taxonomy" id="1117707"/>
    <lineage>
        <taxon>Bacteria</taxon>
        <taxon>Pseudomonadati</taxon>
        <taxon>Pseudomonadota</taxon>
        <taxon>Gammaproteobacteria</taxon>
        <taxon>Vibrionales</taxon>
        <taxon>Vibrionaceae</taxon>
        <taxon>Vibrio</taxon>
    </lineage>
</organism>
<dbReference type="AlphaFoldDB" id="A0A1M7Z0M9"/>
<keyword evidence="2" id="KW-1185">Reference proteome</keyword>
<evidence type="ECO:0000313" key="1">
    <source>
        <dbReference type="EMBL" id="SHO58414.1"/>
    </source>
</evidence>
<sequence length="136" mass="15012">MTSENSVIEGGAVLVYGFKTVGEINLPFGTLKLVMNEQKEVAGTISMTKLLGMPEKVELLFMNKIDMNGSTGYSTIKTPAIGYDYLHGEIPNITTTEVFIELKPGMKEGRIVVEGYIDLPLYLIKEEINFSDEVEA</sequence>
<proteinExistence type="predicted"/>
<gene>
    <name evidence="1" type="ORF">VQ7734_04186</name>
</gene>
<accession>A0A1M7Z0M9</accession>